<evidence type="ECO:0000256" key="6">
    <source>
        <dbReference type="ARBA" id="ARBA00022692"/>
    </source>
</evidence>
<evidence type="ECO:0000256" key="3">
    <source>
        <dbReference type="ARBA" id="ARBA00022475"/>
    </source>
</evidence>
<evidence type="ECO:0000256" key="8">
    <source>
        <dbReference type="ARBA" id="ARBA00023136"/>
    </source>
</evidence>
<dbReference type="GO" id="GO:0051301">
    <property type="term" value="P:cell division"/>
    <property type="evidence" value="ECO:0007669"/>
    <property type="project" value="UniProtKB-UniRule"/>
</dbReference>
<dbReference type="EMBL" id="JAAXYO010000199">
    <property type="protein sequence ID" value="MBU2789368.1"/>
    <property type="molecule type" value="Genomic_DNA"/>
</dbReference>
<dbReference type="Pfam" id="PF02472">
    <property type="entry name" value="ExbD"/>
    <property type="match status" value="1"/>
</dbReference>
<gene>
    <name evidence="10 11" type="primary">tolR</name>
    <name evidence="11" type="ORF">HFQ13_14355</name>
</gene>
<keyword evidence="8 10" id="KW-0472">Membrane</keyword>
<dbReference type="PANTHER" id="PTHR30558:SF7">
    <property type="entry name" value="TOL-PAL SYSTEM PROTEIN TOLR"/>
    <property type="match status" value="1"/>
</dbReference>
<dbReference type="RefSeq" id="WP_215872691.1">
    <property type="nucleotide sequence ID" value="NZ_JAAXYO010000199.1"/>
</dbReference>
<name>A0AAE2YSK3_9PROT</name>
<evidence type="ECO:0000313" key="11">
    <source>
        <dbReference type="EMBL" id="MBU2789368.1"/>
    </source>
</evidence>
<evidence type="ECO:0000256" key="7">
    <source>
        <dbReference type="ARBA" id="ARBA00022989"/>
    </source>
</evidence>
<evidence type="ECO:0000313" key="12">
    <source>
        <dbReference type="Proteomes" id="UP001197378"/>
    </source>
</evidence>
<evidence type="ECO:0000256" key="2">
    <source>
        <dbReference type="ARBA" id="ARBA00005811"/>
    </source>
</evidence>
<dbReference type="GO" id="GO:0022857">
    <property type="term" value="F:transmembrane transporter activity"/>
    <property type="evidence" value="ECO:0007669"/>
    <property type="project" value="InterPro"/>
</dbReference>
<comment type="subunit">
    <text evidence="10">The Tol-Pal system is composed of five core proteins: the inner membrane proteins TolA, TolQ and TolR, the periplasmic protein TolB and the outer membrane protein Pal. They form a network linking the inner and outer membranes and the peptidoglycan layer.</text>
</comment>
<dbReference type="GO" id="GO:0005886">
    <property type="term" value="C:plasma membrane"/>
    <property type="evidence" value="ECO:0007669"/>
    <property type="project" value="UniProtKB-SubCell"/>
</dbReference>
<keyword evidence="3 10" id="KW-1003">Cell membrane</keyword>
<keyword evidence="4 10" id="KW-0997">Cell inner membrane</keyword>
<dbReference type="HAMAP" id="MF_02203">
    <property type="entry name" value="TolR"/>
    <property type="match status" value="1"/>
</dbReference>
<accession>A0AAE2YSK3</accession>
<dbReference type="Proteomes" id="UP001197378">
    <property type="component" value="Unassembled WGS sequence"/>
</dbReference>
<keyword evidence="5 10" id="KW-0132">Cell division</keyword>
<dbReference type="PANTHER" id="PTHR30558">
    <property type="entry name" value="EXBD MEMBRANE COMPONENT OF PMF-DRIVEN MACROMOLECULE IMPORT SYSTEM"/>
    <property type="match status" value="1"/>
</dbReference>
<comment type="caution">
    <text evidence="11">The sequence shown here is derived from an EMBL/GenBank/DDBJ whole genome shotgun (WGS) entry which is preliminary data.</text>
</comment>
<evidence type="ECO:0000256" key="1">
    <source>
        <dbReference type="ARBA" id="ARBA00004162"/>
    </source>
</evidence>
<keyword evidence="12" id="KW-1185">Reference proteome</keyword>
<evidence type="ECO:0000256" key="4">
    <source>
        <dbReference type="ARBA" id="ARBA00022519"/>
    </source>
</evidence>
<keyword evidence="9 10" id="KW-0131">Cell cycle</keyword>
<reference evidence="11" key="1">
    <citation type="journal article" date="2021" name="ISME J.">
        <title>Genomic evolution of the class Acidithiobacillia: deep-branching Proteobacteria living in extreme acidic conditions.</title>
        <authorList>
            <person name="Moya-Beltran A."/>
            <person name="Beard S."/>
            <person name="Rojas-Villalobos C."/>
            <person name="Issotta F."/>
            <person name="Gallardo Y."/>
            <person name="Ulloa R."/>
            <person name="Giaveno A."/>
            <person name="Degli Esposti M."/>
            <person name="Johnson D.B."/>
            <person name="Quatrini R."/>
        </authorList>
    </citation>
    <scope>NUCLEOTIDE SEQUENCE</scope>
    <source>
        <strain evidence="11">VAN18-1</strain>
    </source>
</reference>
<evidence type="ECO:0000256" key="10">
    <source>
        <dbReference type="HAMAP-Rule" id="MF_02203"/>
    </source>
</evidence>
<organism evidence="11 12">
    <name type="scientific">Igneacidithiobacillus copahuensis</name>
    <dbReference type="NCBI Taxonomy" id="2724909"/>
    <lineage>
        <taxon>Bacteria</taxon>
        <taxon>Pseudomonadati</taxon>
        <taxon>Pseudomonadota</taxon>
        <taxon>Acidithiobacillia</taxon>
        <taxon>Acidithiobacillales</taxon>
        <taxon>Acidithiobacillaceae</taxon>
        <taxon>Igneacidithiobacillus</taxon>
    </lineage>
</organism>
<keyword evidence="7 10" id="KW-1133">Transmembrane helix</keyword>
<dbReference type="InterPro" id="IPR014168">
    <property type="entry name" value="Tol-Pal_TolR"/>
</dbReference>
<protein>
    <recommendedName>
        <fullName evidence="10">Tol-Pal system protein TolR</fullName>
    </recommendedName>
</protein>
<dbReference type="InterPro" id="IPR003400">
    <property type="entry name" value="ExbD"/>
</dbReference>
<keyword evidence="6 10" id="KW-0812">Transmembrane</keyword>
<evidence type="ECO:0000256" key="9">
    <source>
        <dbReference type="ARBA" id="ARBA00023306"/>
    </source>
</evidence>
<sequence length="139" mass="15095">MRSRKRRRLLAEMNVVPYIDVSLVLLVIFMLSAPLLTQGVNVNLPKGVSKPVPDKIPPIVISVAKDGKLDLQYKDQHLSPQLQNLAHSIEKIGAGNPAQLQVLVGGDAHADYGKVMAVMAALQQAGISHVGLLTRPERH</sequence>
<comment type="subcellular location">
    <subcellularLocation>
        <location evidence="10">Cell inner membrane</location>
        <topology evidence="10">Single-pass membrane protein</topology>
    </subcellularLocation>
    <subcellularLocation>
        <location evidence="1">Cell membrane</location>
        <topology evidence="1">Single-pass membrane protein</topology>
    </subcellularLocation>
</comment>
<comment type="similarity">
    <text evidence="2 10">Belongs to the ExbD/TolR family.</text>
</comment>
<dbReference type="Gene3D" id="3.30.420.270">
    <property type="match status" value="1"/>
</dbReference>
<dbReference type="GO" id="GO:0015031">
    <property type="term" value="P:protein transport"/>
    <property type="evidence" value="ECO:0007669"/>
    <property type="project" value="InterPro"/>
</dbReference>
<evidence type="ECO:0000256" key="5">
    <source>
        <dbReference type="ARBA" id="ARBA00022618"/>
    </source>
</evidence>
<comment type="function">
    <text evidence="10">Part of the Tol-Pal system, which plays a role in outer membrane invagination during cell division and is important for maintaining outer membrane integrity.</text>
</comment>
<dbReference type="AlphaFoldDB" id="A0AAE2YSK3"/>
<dbReference type="NCBIfam" id="TIGR02801">
    <property type="entry name" value="tolR"/>
    <property type="match status" value="1"/>
</dbReference>
<proteinExistence type="inferred from homology"/>